<evidence type="ECO:0000256" key="1">
    <source>
        <dbReference type="SAM" id="SignalP"/>
    </source>
</evidence>
<feature type="signal peptide" evidence="1">
    <location>
        <begin position="1"/>
        <end position="16"/>
    </location>
</feature>
<feature type="chain" id="PRO_5016914909" evidence="1">
    <location>
        <begin position="17"/>
        <end position="163"/>
    </location>
</feature>
<dbReference type="AlphaFoldDB" id="A0A345BER4"/>
<sequence>MLRFMILGILLTTAWADLDDLGKKCKRLGHPSSMLCCKSEMPKPNLDPEEMKECMEIPHVPHSCEHEICIGKKRGYITSDDGTIDMEVLEKVLEEDFKNYPTLVAALQINCIKGGFEKFGPPDTCQLIKIKRCFHYQLIQDCTEWDDSGSCAGIKDVVKECVL</sequence>
<keyword evidence="1" id="KW-0732">Signal</keyword>
<reference evidence="2" key="1">
    <citation type="journal article" date="2018" name="Comp. Biochem. Physiol. Part D Genomics Proteomics">
        <title>Analysis of the grapevine moth Lobesia botrana antennal transcriptome and expression of odorant-binding and chemosensory proteins.</title>
        <authorList>
            <person name="Rojas V."/>
            <person name="Jimenez H."/>
            <person name="Palma-Millanao R."/>
            <person name="Gonzalez-Gonzalez A."/>
            <person name="Machuca J."/>
            <person name="Godoy R."/>
            <person name="Ceballos R."/>
            <person name="Mutis A."/>
            <person name="Venthur H."/>
        </authorList>
    </citation>
    <scope>NUCLEOTIDE SEQUENCE</scope>
</reference>
<evidence type="ECO:0000313" key="2">
    <source>
        <dbReference type="EMBL" id="AXF48738.1"/>
    </source>
</evidence>
<dbReference type="EMBL" id="MG788220">
    <property type="protein sequence ID" value="AXF48738.1"/>
    <property type="molecule type" value="mRNA"/>
</dbReference>
<name>A0A345BER4_9NEOP</name>
<accession>A0A345BER4</accession>
<proteinExistence type="evidence at transcript level"/>
<organism evidence="2">
    <name type="scientific">Lobesia botrana</name>
    <dbReference type="NCBI Taxonomy" id="209534"/>
    <lineage>
        <taxon>Eukaryota</taxon>
        <taxon>Metazoa</taxon>
        <taxon>Ecdysozoa</taxon>
        <taxon>Arthropoda</taxon>
        <taxon>Hexapoda</taxon>
        <taxon>Insecta</taxon>
        <taxon>Pterygota</taxon>
        <taxon>Neoptera</taxon>
        <taxon>Endopterygota</taxon>
        <taxon>Lepidoptera</taxon>
        <taxon>Glossata</taxon>
        <taxon>Ditrysia</taxon>
        <taxon>Tortricoidea</taxon>
        <taxon>Tortricidae</taxon>
        <taxon>Olethreutinae</taxon>
        <taxon>Olethreutini</taxon>
        <taxon>Lobesia</taxon>
    </lineage>
</organism>
<protein>
    <submittedName>
        <fullName evidence="2">Odorant-binding protein OBP41</fullName>
    </submittedName>
</protein>